<dbReference type="AlphaFoldDB" id="A0A813XAV9"/>
<protein>
    <recommendedName>
        <fullName evidence="4">Reverse transcriptase domain-containing protein</fullName>
    </recommendedName>
</protein>
<feature type="compositionally biased region" description="Polar residues" evidence="1">
    <location>
        <begin position="136"/>
        <end position="149"/>
    </location>
</feature>
<organism evidence="2 3">
    <name type="scientific">Adineta steineri</name>
    <dbReference type="NCBI Taxonomy" id="433720"/>
    <lineage>
        <taxon>Eukaryota</taxon>
        <taxon>Metazoa</taxon>
        <taxon>Spiralia</taxon>
        <taxon>Gnathifera</taxon>
        <taxon>Rotifera</taxon>
        <taxon>Eurotatoria</taxon>
        <taxon>Bdelloidea</taxon>
        <taxon>Adinetida</taxon>
        <taxon>Adinetidae</taxon>
        <taxon>Adineta</taxon>
    </lineage>
</organism>
<comment type="caution">
    <text evidence="2">The sequence shown here is derived from an EMBL/GenBank/DDBJ whole genome shotgun (WGS) entry which is preliminary data.</text>
</comment>
<reference evidence="2" key="1">
    <citation type="submission" date="2021-02" db="EMBL/GenBank/DDBJ databases">
        <authorList>
            <person name="Nowell W R."/>
        </authorList>
    </citation>
    <scope>NUCLEOTIDE SEQUENCE</scope>
</reference>
<evidence type="ECO:0000313" key="3">
    <source>
        <dbReference type="Proteomes" id="UP000663845"/>
    </source>
</evidence>
<dbReference type="PANTHER" id="PTHR37015:SF2">
    <property type="entry name" value="REVERSE TRANSCRIPTASE DOMAIN-CONTAINING PROTEIN"/>
    <property type="match status" value="1"/>
</dbReference>
<evidence type="ECO:0000256" key="1">
    <source>
        <dbReference type="SAM" id="MobiDB-lite"/>
    </source>
</evidence>
<feature type="region of interest" description="Disordered" evidence="1">
    <location>
        <begin position="136"/>
        <end position="158"/>
    </location>
</feature>
<evidence type="ECO:0000313" key="2">
    <source>
        <dbReference type="EMBL" id="CAF0862218.1"/>
    </source>
</evidence>
<accession>A0A813XAV9</accession>
<proteinExistence type="predicted"/>
<name>A0A813XAV9_9BILA</name>
<evidence type="ECO:0008006" key="4">
    <source>
        <dbReference type="Google" id="ProtNLM"/>
    </source>
</evidence>
<sequence length="907" mass="103855">MSSAAFSETLQFVTNVKLQELEKRRQAFSQHASRVLIDAQKHDNDLIEKVTTLVQGITSWSGFRISNGNLNLDNIQRWLHQATLDPGFPRSLLESWAQKLTDRINQENTQYDYAKLFGNLLTDWLTVSSQSIGTTNTQADQNMATGNQDDSEKLNSTDTMEQKKQLESIIFREREIDVHGLEAYLEDLFSDKDAQEALIALRVRLATFGDTLRRTTINEYDMEWCIKSLLAADLLSDAKQTILKEFAQNPVIIKELASVLNMQLSSLQTWHWPEDGVPAEPRKAINGKIRFYLDGEILTSLFLQYIGIKWSIEFKAALLQFRSSRAWVLPPSNLSKVDVARSEIFLNSTNFPDSIEQRRRTFQQSHYFMCQLPNSVDCFNNYDDVDEDDESMATINKERRQRSGRYPEDQLRFDTPVELKQSLLHIVCTDVLLNRALHNQCTVVRTDLEWFGPSLAHQSILTILTFFGVSQPDLQFIEAFLACPLKFTGSMNSYLADPTAYKSTPADSPRIRKRGTPVAHSLSVFCGEAVLFVMDYAVNRKTNGIFLYRIHDDFWFLDAQSTRCAQAWKTMNDFADLAGLKFNQMKTGSVHVGEKDQLHADLPQGDIHWGLLKMDATSGGKFVIDLAMVDEHVVEMQRQLTATNSIFAWVQAYNKYMTFFIRNFGSAAKVYGRAHIDGVIDALVRIHNKLFPNTKGNIVMALAARLEEKFGVTNIPVGWYFWPTAAGGLQVKDFFVELLAIREDLLEDPEWILELAKTWERDDYENAKRLWEDGTTFNQVIQQQQYVVQISATDPFFSFEEFIKCREERSMRWVNAFDTLLTRPIPVHLNSTPETMAALSIIGDGIEAFGSSVSETWPGLTFYWKWLISLHHEEMIKKYGSLLIVEPTSIPVGMVAVFRNSRTRWEQ</sequence>
<gene>
    <name evidence="2" type="ORF">JYZ213_LOCUS8491</name>
</gene>
<dbReference type="Proteomes" id="UP000663845">
    <property type="component" value="Unassembled WGS sequence"/>
</dbReference>
<dbReference type="EMBL" id="CAJNOG010000058">
    <property type="protein sequence ID" value="CAF0862218.1"/>
    <property type="molecule type" value="Genomic_DNA"/>
</dbReference>
<dbReference type="PANTHER" id="PTHR37015">
    <property type="entry name" value="REVERSE TRANSCRIPTASE DOMAIN-CONTAINING PROTEIN"/>
    <property type="match status" value="1"/>
</dbReference>